<sequence length="119" mass="13016">MAKPELGAKRQCQSCATKFYDLGRDPIICPKCGTIFQVALTRAPARVEAEEEPDTEKEGVDTVSLDEVEESENAAETIDVDEDVELVDDTDDTFLEEEEGEDDDVAGLIDGDLESDDEA</sequence>
<dbReference type="NCBIfam" id="TIGR02300">
    <property type="entry name" value="FYDLN_acid"/>
    <property type="match status" value="1"/>
</dbReference>
<dbReference type="AlphaFoldDB" id="A0A9W6LQB4"/>
<comment type="caution">
    <text evidence="2">The sequence shown here is derived from an EMBL/GenBank/DDBJ whole genome shotgun (WGS) entry which is preliminary data.</text>
</comment>
<gene>
    <name evidence="2" type="ORF">LMG27198_02750</name>
</gene>
<keyword evidence="3" id="KW-1185">Reference proteome</keyword>
<dbReference type="InterPro" id="IPR012644">
    <property type="entry name" value="CHP02300_FYDLN_acid"/>
</dbReference>
<accession>A0A9W6LQB4</accession>
<dbReference type="EMBL" id="BSEC01000001">
    <property type="protein sequence ID" value="GLI91283.1"/>
    <property type="molecule type" value="Genomic_DNA"/>
</dbReference>
<dbReference type="Pfam" id="PF09538">
    <property type="entry name" value="FYDLN_acid"/>
    <property type="match status" value="1"/>
</dbReference>
<dbReference type="Proteomes" id="UP001144323">
    <property type="component" value="Unassembled WGS sequence"/>
</dbReference>
<protein>
    <submittedName>
        <fullName evidence="2">TIGR02300 family protein</fullName>
    </submittedName>
</protein>
<name>A0A9W6LQB4_9HYPH</name>
<reference evidence="2" key="1">
    <citation type="journal article" date="2023" name="Int. J. Syst. Evol. Microbiol.">
        <title>Methylocystis iwaonis sp. nov., a type II methane-oxidizing bacterium from surface soil of a rice paddy field in Japan, and emended description of the genus Methylocystis (ex Whittenbury et al. 1970) Bowman et al. 1993.</title>
        <authorList>
            <person name="Kaise H."/>
            <person name="Sawadogo J.B."/>
            <person name="Alam M.S."/>
            <person name="Ueno C."/>
            <person name="Dianou D."/>
            <person name="Shinjo R."/>
            <person name="Asakawa S."/>
        </authorList>
    </citation>
    <scope>NUCLEOTIDE SEQUENCE</scope>
    <source>
        <strain evidence="2">LMG27198</strain>
    </source>
</reference>
<evidence type="ECO:0000313" key="2">
    <source>
        <dbReference type="EMBL" id="GLI91283.1"/>
    </source>
</evidence>
<proteinExistence type="predicted"/>
<organism evidence="2 3">
    <name type="scientific">Methylocystis echinoides</name>
    <dbReference type="NCBI Taxonomy" id="29468"/>
    <lineage>
        <taxon>Bacteria</taxon>
        <taxon>Pseudomonadati</taxon>
        <taxon>Pseudomonadota</taxon>
        <taxon>Alphaproteobacteria</taxon>
        <taxon>Hyphomicrobiales</taxon>
        <taxon>Methylocystaceae</taxon>
        <taxon>Methylocystis</taxon>
    </lineage>
</organism>
<dbReference type="RefSeq" id="WP_281799843.1">
    <property type="nucleotide sequence ID" value="NZ_BSEC01000001.1"/>
</dbReference>
<feature type="region of interest" description="Disordered" evidence="1">
    <location>
        <begin position="94"/>
        <end position="119"/>
    </location>
</feature>
<evidence type="ECO:0000313" key="3">
    <source>
        <dbReference type="Proteomes" id="UP001144323"/>
    </source>
</evidence>
<evidence type="ECO:0000256" key="1">
    <source>
        <dbReference type="SAM" id="MobiDB-lite"/>
    </source>
</evidence>